<name>F2KNI0_ARCVS</name>
<keyword evidence="9" id="KW-1185">Reference proteome</keyword>
<evidence type="ECO:0000256" key="4">
    <source>
        <dbReference type="ARBA" id="ARBA00022432"/>
    </source>
</evidence>
<dbReference type="OrthoDB" id="49661at2157"/>
<comment type="catalytic activity">
    <reaction evidence="6">
        <text>alpha-D-glucose 6-phosphate = beta-D-fructose 6-phosphate</text>
        <dbReference type="Rhea" id="RHEA:11816"/>
        <dbReference type="ChEBI" id="CHEBI:57634"/>
        <dbReference type="ChEBI" id="CHEBI:58225"/>
        <dbReference type="EC" id="5.3.1.9"/>
    </reaction>
</comment>
<dbReference type="EMBL" id="CP002588">
    <property type="protein sequence ID" value="AEA47382.1"/>
    <property type="molecule type" value="Genomic_DNA"/>
</dbReference>
<dbReference type="RefSeq" id="WP_013684043.1">
    <property type="nucleotide sequence ID" value="NC_015320.1"/>
</dbReference>
<dbReference type="STRING" id="693661.Arcve_1378"/>
<evidence type="ECO:0000256" key="1">
    <source>
        <dbReference type="ARBA" id="ARBA00004926"/>
    </source>
</evidence>
<dbReference type="Proteomes" id="UP000008136">
    <property type="component" value="Chromosome"/>
</dbReference>
<evidence type="ECO:0000256" key="2">
    <source>
        <dbReference type="ARBA" id="ARBA00006542"/>
    </source>
</evidence>
<dbReference type="HOGENOM" id="CLU_090970_0_0_2"/>
<keyword evidence="8" id="KW-0413">Isomerase</keyword>
<gene>
    <name evidence="8" type="ordered locus">Arcve_1378</name>
</gene>
<keyword evidence="5" id="KW-0324">Glycolysis</keyword>
<dbReference type="GeneID" id="10394501"/>
<dbReference type="Pfam" id="PF06560">
    <property type="entry name" value="GPI"/>
    <property type="match status" value="1"/>
</dbReference>
<dbReference type="UniPathway" id="UPA00109">
    <property type="reaction ID" value="UER00181"/>
</dbReference>
<protein>
    <recommendedName>
        <fullName evidence="3">glucose-6-phosphate isomerase</fullName>
        <ecNumber evidence="3">5.3.1.9</ecNumber>
    </recommendedName>
</protein>
<comment type="pathway">
    <text evidence="1">Carbohydrate degradation; glycolysis; D-glyceraldehyde 3-phosphate and glycerone phosphate from D-glucose: step 2/4.</text>
</comment>
<evidence type="ECO:0000256" key="6">
    <source>
        <dbReference type="ARBA" id="ARBA00029321"/>
    </source>
</evidence>
<evidence type="ECO:0000259" key="7">
    <source>
        <dbReference type="Pfam" id="PF06560"/>
    </source>
</evidence>
<organism evidence="8 9">
    <name type="scientific">Archaeoglobus veneficus (strain DSM 11195 / SNP6)</name>
    <dbReference type="NCBI Taxonomy" id="693661"/>
    <lineage>
        <taxon>Archaea</taxon>
        <taxon>Methanobacteriati</taxon>
        <taxon>Methanobacteriota</taxon>
        <taxon>Archaeoglobi</taxon>
        <taxon>Archaeoglobales</taxon>
        <taxon>Archaeoglobaceae</taxon>
        <taxon>Archaeoglobus</taxon>
    </lineage>
</organism>
<dbReference type="GO" id="GO:0006094">
    <property type="term" value="P:gluconeogenesis"/>
    <property type="evidence" value="ECO:0007669"/>
    <property type="project" value="UniProtKB-KW"/>
</dbReference>
<proteinExistence type="inferred from homology"/>
<dbReference type="GO" id="GO:0004347">
    <property type="term" value="F:glucose-6-phosphate isomerase activity"/>
    <property type="evidence" value="ECO:0007669"/>
    <property type="project" value="UniProtKB-EC"/>
</dbReference>
<dbReference type="InterPro" id="IPR011051">
    <property type="entry name" value="RmlC_Cupin_sf"/>
</dbReference>
<dbReference type="EC" id="5.3.1.9" evidence="3"/>
<feature type="domain" description="Glucose-6-phosphate isomerase prokaryote" evidence="7">
    <location>
        <begin position="14"/>
        <end position="183"/>
    </location>
</feature>
<evidence type="ECO:0000313" key="8">
    <source>
        <dbReference type="EMBL" id="AEA47382.1"/>
    </source>
</evidence>
<evidence type="ECO:0000256" key="5">
    <source>
        <dbReference type="ARBA" id="ARBA00023152"/>
    </source>
</evidence>
<evidence type="ECO:0000313" key="9">
    <source>
        <dbReference type="Proteomes" id="UP000008136"/>
    </source>
</evidence>
<dbReference type="AlphaFoldDB" id="F2KNI0"/>
<dbReference type="GO" id="GO:0005737">
    <property type="term" value="C:cytoplasm"/>
    <property type="evidence" value="ECO:0007669"/>
    <property type="project" value="InterPro"/>
</dbReference>
<sequence>MELEVAGRVFKADVRMASDLLPVLAYPDGLKDDFPAYYMFRDVYYSKADHERILQHRLRFDITVIPPAKIGKEFIKTYGHYHPEAEKGLSYTEIYEVLEGEAIYILQRAINGKIDDVIAVKAEKGDKVVIPPNYGHVTINPSNKELKMANWVCRDFSSIYEPYAKYRGACYYYTEDGWIKNERYGEVPELREVKAKIPKELGLKKSEEMYTLVKSIEKLEFLVKPSKFAEMFEGFFE</sequence>
<dbReference type="GO" id="GO:0006096">
    <property type="term" value="P:glycolytic process"/>
    <property type="evidence" value="ECO:0007669"/>
    <property type="project" value="UniProtKB-UniPathway"/>
</dbReference>
<dbReference type="KEGG" id="ave:Arcve_1378"/>
<dbReference type="Gene3D" id="2.60.120.10">
    <property type="entry name" value="Jelly Rolls"/>
    <property type="match status" value="1"/>
</dbReference>
<keyword evidence="4" id="KW-0312">Gluconeogenesis</keyword>
<dbReference type="SUPFAM" id="SSF51182">
    <property type="entry name" value="RmlC-like cupins"/>
    <property type="match status" value="1"/>
</dbReference>
<dbReference type="InterPro" id="IPR010551">
    <property type="entry name" value="G6P_isomerase_prok"/>
</dbReference>
<reference evidence="8 9" key="1">
    <citation type="submission" date="2011-03" db="EMBL/GenBank/DDBJ databases">
        <title>The complete genome of Archaeoglobus veneficus SNP6.</title>
        <authorList>
            <consortium name="US DOE Joint Genome Institute (JGI-PGF)"/>
            <person name="Lucas S."/>
            <person name="Copeland A."/>
            <person name="Lapidus A."/>
            <person name="Bruce D."/>
            <person name="Goodwin L."/>
            <person name="Pitluck S."/>
            <person name="Kyrpides N."/>
            <person name="Mavromatis K."/>
            <person name="Pagani I."/>
            <person name="Ivanova N."/>
            <person name="Mikhailova N."/>
            <person name="Lu M."/>
            <person name="Detter J.C."/>
            <person name="Tapia R."/>
            <person name="Han C."/>
            <person name="Land M."/>
            <person name="Hauser L."/>
            <person name="Markowitz V."/>
            <person name="Cheng J.-F."/>
            <person name="Hugenholtz P."/>
            <person name="Woyke T."/>
            <person name="Wu D."/>
            <person name="Spring S."/>
            <person name="Brambilla E."/>
            <person name="Klenk H.-P."/>
            <person name="Eisen J.A."/>
        </authorList>
    </citation>
    <scope>NUCLEOTIDE SEQUENCE [LARGE SCALE GENOMIC DNA]</scope>
    <source>
        <strain>SNP6</strain>
    </source>
</reference>
<evidence type="ECO:0000256" key="3">
    <source>
        <dbReference type="ARBA" id="ARBA00011952"/>
    </source>
</evidence>
<dbReference type="eggNOG" id="arCOG02602">
    <property type="taxonomic scope" value="Archaea"/>
</dbReference>
<dbReference type="InterPro" id="IPR014710">
    <property type="entry name" value="RmlC-like_jellyroll"/>
</dbReference>
<comment type="similarity">
    <text evidence="2">Belongs to the archaeal-type GPI family.</text>
</comment>
<dbReference type="CDD" id="cd02218">
    <property type="entry name" value="cupin_PGI"/>
    <property type="match status" value="1"/>
</dbReference>
<accession>F2KNI0</accession>